<dbReference type="OrthoDB" id="788168at2"/>
<protein>
    <recommendedName>
        <fullName evidence="4">Outer membrane lipoprotein-sorting protein</fullName>
    </recommendedName>
</protein>
<dbReference type="RefSeq" id="WP_133554027.1">
    <property type="nucleotide sequence ID" value="NZ_SNWM01000002.1"/>
</dbReference>
<dbReference type="AlphaFoldDB" id="A0A4R6IKF7"/>
<evidence type="ECO:0008006" key="4">
    <source>
        <dbReference type="Google" id="ProtNLM"/>
    </source>
</evidence>
<proteinExistence type="predicted"/>
<evidence type="ECO:0000256" key="1">
    <source>
        <dbReference type="SAM" id="SignalP"/>
    </source>
</evidence>
<gene>
    <name evidence="2" type="ORF">CLV32_1540</name>
</gene>
<name>A0A4R6IKF7_9SPHI</name>
<accession>A0A4R6IKF7</accession>
<feature type="signal peptide" evidence="1">
    <location>
        <begin position="1"/>
        <end position="24"/>
    </location>
</feature>
<dbReference type="EMBL" id="SNWM01000002">
    <property type="protein sequence ID" value="TDO22564.1"/>
    <property type="molecule type" value="Genomic_DNA"/>
</dbReference>
<evidence type="ECO:0000313" key="3">
    <source>
        <dbReference type="Proteomes" id="UP000295499"/>
    </source>
</evidence>
<reference evidence="2 3" key="1">
    <citation type="submission" date="2019-03" db="EMBL/GenBank/DDBJ databases">
        <title>Genomic Encyclopedia of Archaeal and Bacterial Type Strains, Phase II (KMG-II): from individual species to whole genera.</title>
        <authorList>
            <person name="Goeker M."/>
        </authorList>
    </citation>
    <scope>NUCLEOTIDE SEQUENCE [LARGE SCALE GENOMIC DNA]</scope>
    <source>
        <strain evidence="2 3">DSM 19034</strain>
    </source>
</reference>
<organism evidence="2 3">
    <name type="scientific">Pedobacter duraquae</name>
    <dbReference type="NCBI Taxonomy" id="425511"/>
    <lineage>
        <taxon>Bacteria</taxon>
        <taxon>Pseudomonadati</taxon>
        <taxon>Bacteroidota</taxon>
        <taxon>Sphingobacteriia</taxon>
        <taxon>Sphingobacteriales</taxon>
        <taxon>Sphingobacteriaceae</taxon>
        <taxon>Pedobacter</taxon>
    </lineage>
</organism>
<comment type="caution">
    <text evidence="2">The sequence shown here is derived from an EMBL/GenBank/DDBJ whole genome shotgun (WGS) entry which is preliminary data.</text>
</comment>
<sequence>MLKQVKFLWCLLMMCVFCSKQVNAQQAGHVIALQRAQDSLIRISAAVLEATENPLRFEKNAQFIKTLVNALKTPGSFSFGFDSLKTISHVTSPDKAFRIFSWYVPTTEGGYRFFGAIQLHTKDGQLKLFPLIDESAAFIKDTNIISDNKKWFGARYYEIVPVINSGRQTYYALLGWKGNSSKTTKKVIEVLSFENGLPVMGKAVFEGIKGTPVQSRIVFEYNKLNSMTMRMDKVLNMIVFDHLVAFDPAMVGNYEFYASDSTFDGYRLLGGKLKLVENVQPKNDPDAKDELYIDPKNKNIPVTKKF</sequence>
<evidence type="ECO:0000313" key="2">
    <source>
        <dbReference type="EMBL" id="TDO22564.1"/>
    </source>
</evidence>
<keyword evidence="1" id="KW-0732">Signal</keyword>
<dbReference type="Proteomes" id="UP000295499">
    <property type="component" value="Unassembled WGS sequence"/>
</dbReference>
<feature type="chain" id="PRO_5020296560" description="Outer membrane lipoprotein-sorting protein" evidence="1">
    <location>
        <begin position="25"/>
        <end position="306"/>
    </location>
</feature>
<keyword evidence="3" id="KW-1185">Reference proteome</keyword>